<feature type="non-terminal residue" evidence="3">
    <location>
        <position position="1"/>
    </location>
</feature>
<name>A0ABD2Q2R4_9PLAT</name>
<keyword evidence="1" id="KW-0175">Coiled coil</keyword>
<evidence type="ECO:0000256" key="2">
    <source>
        <dbReference type="SAM" id="MobiDB-lite"/>
    </source>
</evidence>
<dbReference type="Proteomes" id="UP001626550">
    <property type="component" value="Unassembled WGS sequence"/>
</dbReference>
<feature type="coiled-coil region" evidence="1">
    <location>
        <begin position="51"/>
        <end position="78"/>
    </location>
</feature>
<feature type="region of interest" description="Disordered" evidence="2">
    <location>
        <begin position="1"/>
        <end position="21"/>
    </location>
</feature>
<accession>A0ABD2Q2R4</accession>
<gene>
    <name evidence="3" type="ORF">Ciccas_007508</name>
</gene>
<reference evidence="3 4" key="1">
    <citation type="submission" date="2024-11" db="EMBL/GenBank/DDBJ databases">
        <title>Adaptive evolution of stress response genes in parasites aligns with host niche diversity.</title>
        <authorList>
            <person name="Hahn C."/>
            <person name="Resl P."/>
        </authorList>
    </citation>
    <scope>NUCLEOTIDE SEQUENCE [LARGE SCALE GENOMIC DNA]</scope>
    <source>
        <strain evidence="3">EGGRZ-B1_66</strain>
        <tissue evidence="3">Body</tissue>
    </source>
</reference>
<evidence type="ECO:0000313" key="3">
    <source>
        <dbReference type="EMBL" id="KAL3313889.1"/>
    </source>
</evidence>
<evidence type="ECO:0000256" key="1">
    <source>
        <dbReference type="SAM" id="Coils"/>
    </source>
</evidence>
<comment type="caution">
    <text evidence="3">The sequence shown here is derived from an EMBL/GenBank/DDBJ whole genome shotgun (WGS) entry which is preliminary data.</text>
</comment>
<protein>
    <submittedName>
        <fullName evidence="3">Uncharacterized protein</fullName>
    </submittedName>
</protein>
<dbReference type="EMBL" id="JBJKFK010001162">
    <property type="protein sequence ID" value="KAL3313889.1"/>
    <property type="molecule type" value="Genomic_DNA"/>
</dbReference>
<keyword evidence="4" id="KW-1185">Reference proteome</keyword>
<feature type="compositionally biased region" description="Polar residues" evidence="2">
    <location>
        <begin position="10"/>
        <end position="21"/>
    </location>
</feature>
<dbReference type="AlphaFoldDB" id="A0ABD2Q2R4"/>
<organism evidence="3 4">
    <name type="scientific">Cichlidogyrus casuarinus</name>
    <dbReference type="NCBI Taxonomy" id="1844966"/>
    <lineage>
        <taxon>Eukaryota</taxon>
        <taxon>Metazoa</taxon>
        <taxon>Spiralia</taxon>
        <taxon>Lophotrochozoa</taxon>
        <taxon>Platyhelminthes</taxon>
        <taxon>Monogenea</taxon>
        <taxon>Monopisthocotylea</taxon>
        <taxon>Dactylogyridea</taxon>
        <taxon>Ancyrocephalidae</taxon>
        <taxon>Cichlidogyrus</taxon>
    </lineage>
</organism>
<sequence>LQRRFDPQIGLNQQSATNQDTSENVISSTNYFGDDLSYELKAQGTEGFITLATANTRIQQLQRQLAELRDKYFSVENGN</sequence>
<evidence type="ECO:0000313" key="4">
    <source>
        <dbReference type="Proteomes" id="UP001626550"/>
    </source>
</evidence>
<proteinExistence type="predicted"/>